<feature type="compositionally biased region" description="Polar residues" evidence="1">
    <location>
        <begin position="234"/>
        <end position="244"/>
    </location>
</feature>
<name>G0TT87_TRYVY</name>
<dbReference type="EMBL" id="HE573019">
    <property type="protein sequence ID" value="CCC47168.1"/>
    <property type="molecule type" value="Genomic_DNA"/>
</dbReference>
<sequence>MEVDRAQTSHRCSPVKAGSSKSGDRYGLPKHGDVRGSNKQEGTGTECDESTAQEGIWGSSPHFGVPKSALVLLRWKLGLPISTKPSPPKSVKKTPPSLVQMSHVDKVNILFHLTGRTSPCSIGLPGASDFPLVRSDQSTGRPWQYAGAVRSILKRAKSRSRTVREAAPNSGTRHVHFGDQTGAKSRDELIGCSTLPIASANNMTKKAADRSGIRHCGRLKANTKTFPGGLRAASHTQQQQNRPHSANGILSPPHDSSTQNAMPSCGIHNFLSLPATRPATSRPFLRTA</sequence>
<dbReference type="VEuPathDB" id="TriTrypDB:TvY486_0303440"/>
<organism evidence="2">
    <name type="scientific">Trypanosoma vivax (strain Y486)</name>
    <dbReference type="NCBI Taxonomy" id="1055687"/>
    <lineage>
        <taxon>Eukaryota</taxon>
        <taxon>Discoba</taxon>
        <taxon>Euglenozoa</taxon>
        <taxon>Kinetoplastea</taxon>
        <taxon>Metakinetoplastina</taxon>
        <taxon>Trypanosomatida</taxon>
        <taxon>Trypanosomatidae</taxon>
        <taxon>Trypanosoma</taxon>
        <taxon>Duttonella</taxon>
    </lineage>
</organism>
<accession>G0TT87</accession>
<feature type="region of interest" description="Disordered" evidence="1">
    <location>
        <begin position="1"/>
        <end position="60"/>
    </location>
</feature>
<feature type="region of interest" description="Disordered" evidence="1">
    <location>
        <begin position="226"/>
        <end position="263"/>
    </location>
</feature>
<gene>
    <name evidence="2" type="ORF">TVY486_0303440</name>
</gene>
<evidence type="ECO:0000313" key="2">
    <source>
        <dbReference type="EMBL" id="CCC47168.1"/>
    </source>
</evidence>
<dbReference type="AlphaFoldDB" id="G0TT87"/>
<reference evidence="2" key="1">
    <citation type="journal article" date="2012" name="Proc. Natl. Acad. Sci. U.S.A.">
        <title>Antigenic diversity is generated by distinct evolutionary mechanisms in African trypanosome species.</title>
        <authorList>
            <person name="Jackson A.P."/>
            <person name="Berry A."/>
            <person name="Aslett M."/>
            <person name="Allison H.C."/>
            <person name="Burton P."/>
            <person name="Vavrova-Anderson J."/>
            <person name="Brown R."/>
            <person name="Browne H."/>
            <person name="Corton N."/>
            <person name="Hauser H."/>
            <person name="Gamble J."/>
            <person name="Gilderthorp R."/>
            <person name="Marcello L."/>
            <person name="McQuillan J."/>
            <person name="Otto T.D."/>
            <person name="Quail M.A."/>
            <person name="Sanders M.J."/>
            <person name="van Tonder A."/>
            <person name="Ginger M.L."/>
            <person name="Field M.C."/>
            <person name="Barry J.D."/>
            <person name="Hertz-Fowler C."/>
            <person name="Berriman M."/>
        </authorList>
    </citation>
    <scope>NUCLEOTIDE SEQUENCE</scope>
    <source>
        <strain evidence="2">Y486</strain>
    </source>
</reference>
<proteinExistence type="predicted"/>
<evidence type="ECO:0000256" key="1">
    <source>
        <dbReference type="SAM" id="MobiDB-lite"/>
    </source>
</evidence>
<protein>
    <submittedName>
        <fullName evidence="2">Uncharacterized protein</fullName>
    </submittedName>
</protein>